<feature type="signal peptide" evidence="1">
    <location>
        <begin position="1"/>
        <end position="24"/>
    </location>
</feature>
<sequence>MKSIKLFLLSICLLMVSDYTFAHALWIETNTIGKVGQSHEVKVYYGEYVNNERETTDKWYSDVKNFNLYLTSPGKESIKLETIAGKDFYKASFIPEQDGIYHLTIVHTAKDLGGTTKYEFSSLANVSVGKPNMIDTGTIANSLKISTANVKHFKVNEDIKVNASLNGEVLKNKVISVFSPSGWAKEYVTDEDGNITIKPIWSGRYVIEVSNREKVSGLHHGKDFTAAWQGATSTFEVK</sequence>
<evidence type="ECO:0000313" key="3">
    <source>
        <dbReference type="Proteomes" id="UP000000310"/>
    </source>
</evidence>
<dbReference type="OrthoDB" id="1148550at2"/>
<evidence type="ECO:0008006" key="4">
    <source>
        <dbReference type="Google" id="ProtNLM"/>
    </source>
</evidence>
<organism evidence="2 3">
    <name type="scientific">Pseudopedobacter saltans (strain ATCC 51119 / DSM 12145 / JCM 21818 / CCUG 39354 / LMG 10337 / NBRC 100064 / NCIMB 13643)</name>
    <name type="common">Pedobacter saltans</name>
    <dbReference type="NCBI Taxonomy" id="762903"/>
    <lineage>
        <taxon>Bacteria</taxon>
        <taxon>Pseudomonadati</taxon>
        <taxon>Bacteroidota</taxon>
        <taxon>Sphingobacteriia</taxon>
        <taxon>Sphingobacteriales</taxon>
        <taxon>Sphingobacteriaceae</taxon>
        <taxon>Pseudopedobacter</taxon>
    </lineage>
</organism>
<evidence type="ECO:0000313" key="2">
    <source>
        <dbReference type="EMBL" id="ADY53914.1"/>
    </source>
</evidence>
<dbReference type="STRING" id="762903.Pedsa_3379"/>
<dbReference type="AlphaFoldDB" id="F0SDD1"/>
<reference evidence="2 3" key="1">
    <citation type="journal article" date="2011" name="Stand. Genomic Sci.">
        <title>Complete genome sequence of the gliding, heparinolytic Pedobacter saltans type strain (113).</title>
        <authorList>
            <person name="Liolios K."/>
            <person name="Sikorski J."/>
            <person name="Lu M."/>
            <person name="Nolan M."/>
            <person name="Lapidus A."/>
            <person name="Lucas S."/>
            <person name="Hammon N."/>
            <person name="Deshpande S."/>
            <person name="Cheng J.F."/>
            <person name="Tapia R."/>
            <person name="Han C."/>
            <person name="Goodwin L."/>
            <person name="Pitluck S."/>
            <person name="Huntemann M."/>
            <person name="Ivanova N."/>
            <person name="Pagani I."/>
            <person name="Mavromatis K."/>
            <person name="Ovchinikova G."/>
            <person name="Pati A."/>
            <person name="Chen A."/>
            <person name="Palaniappan K."/>
            <person name="Land M."/>
            <person name="Hauser L."/>
            <person name="Brambilla E.M."/>
            <person name="Kotsyurbenko O."/>
            <person name="Rohde M."/>
            <person name="Tindall B.J."/>
            <person name="Abt B."/>
            <person name="Goker M."/>
            <person name="Detter J.C."/>
            <person name="Woyke T."/>
            <person name="Bristow J."/>
            <person name="Eisen J.A."/>
            <person name="Markowitz V."/>
            <person name="Hugenholtz P."/>
            <person name="Klenk H.P."/>
            <person name="Kyrpides N.C."/>
        </authorList>
    </citation>
    <scope>NUCLEOTIDE SEQUENCE [LARGE SCALE GENOMIC DNA]</scope>
    <source>
        <strain evidence="3">ATCC 51119 / DSM 12145 / JCM 21818 / LMG 10337 / NBRC 100064 / NCIMB 13643</strain>
    </source>
</reference>
<keyword evidence="1" id="KW-0732">Signal</keyword>
<dbReference type="eggNOG" id="COG5266">
    <property type="taxonomic scope" value="Bacteria"/>
</dbReference>
<evidence type="ECO:0000256" key="1">
    <source>
        <dbReference type="SAM" id="SignalP"/>
    </source>
</evidence>
<feature type="chain" id="PRO_5003260360" description="Nickel transport complex protein, NikM subunit, transmembrane" evidence="1">
    <location>
        <begin position="25"/>
        <end position="238"/>
    </location>
</feature>
<gene>
    <name evidence="2" type="ordered locus">Pedsa_3379</name>
</gene>
<protein>
    <recommendedName>
        <fullName evidence="4">Nickel transport complex protein, NikM subunit, transmembrane</fullName>
    </recommendedName>
</protein>
<keyword evidence="3" id="KW-1185">Reference proteome</keyword>
<accession>F0SDD1</accession>
<name>F0SDD1_PSESL</name>
<dbReference type="Pfam" id="PF10670">
    <property type="entry name" value="DUF4198"/>
    <property type="match status" value="1"/>
</dbReference>
<dbReference type="InterPro" id="IPR019613">
    <property type="entry name" value="DUF4198"/>
</dbReference>
<dbReference type="HOGENOM" id="CLU_093838_0_1_10"/>
<dbReference type="KEGG" id="psn:Pedsa_3379"/>
<reference evidence="3" key="2">
    <citation type="submission" date="2011-02" db="EMBL/GenBank/DDBJ databases">
        <title>The complete genome of Pedobacter saltans DSM 12145.</title>
        <authorList>
            <consortium name="US DOE Joint Genome Institute (JGI-PGF)"/>
            <person name="Lucas S."/>
            <person name="Copeland A."/>
            <person name="Lapidus A."/>
            <person name="Bruce D."/>
            <person name="Goodwin L."/>
            <person name="Pitluck S."/>
            <person name="Kyrpides N."/>
            <person name="Mavromatis K."/>
            <person name="Pagani I."/>
            <person name="Ivanova N."/>
            <person name="Ovchinnikova G."/>
            <person name="Lu M."/>
            <person name="Detter J.C."/>
            <person name="Han C."/>
            <person name="Land M."/>
            <person name="Hauser L."/>
            <person name="Markowitz V."/>
            <person name="Cheng J.-F."/>
            <person name="Hugenholtz P."/>
            <person name="Woyke T."/>
            <person name="Wu D."/>
            <person name="Tindall B."/>
            <person name="Pomrenke H.G."/>
            <person name="Brambilla E."/>
            <person name="Klenk H.-P."/>
            <person name="Eisen J.A."/>
        </authorList>
    </citation>
    <scope>NUCLEOTIDE SEQUENCE [LARGE SCALE GENOMIC DNA]</scope>
    <source>
        <strain evidence="3">ATCC 51119 / DSM 12145 / JCM 21818 / LMG 10337 / NBRC 100064 / NCIMB 13643</strain>
    </source>
</reference>
<dbReference type="SUPFAM" id="SSF49478">
    <property type="entry name" value="Cna protein B-type domain"/>
    <property type="match status" value="1"/>
</dbReference>
<dbReference type="Proteomes" id="UP000000310">
    <property type="component" value="Chromosome"/>
</dbReference>
<dbReference type="RefSeq" id="WP_013634397.1">
    <property type="nucleotide sequence ID" value="NC_015177.1"/>
</dbReference>
<dbReference type="EMBL" id="CP002545">
    <property type="protein sequence ID" value="ADY53914.1"/>
    <property type="molecule type" value="Genomic_DNA"/>
</dbReference>
<proteinExistence type="predicted"/>